<evidence type="ECO:0000313" key="3">
    <source>
        <dbReference type="Proteomes" id="UP000019140"/>
    </source>
</evidence>
<dbReference type="EMBL" id="AZHX01000395">
    <property type="protein sequence ID" value="ETX07689.1"/>
    <property type="molecule type" value="Genomic_DNA"/>
</dbReference>
<protein>
    <recommendedName>
        <fullName evidence="4">Beta/gamma crystallin 'Greek key' domain-containing protein</fullName>
    </recommendedName>
</protein>
<evidence type="ECO:0000313" key="2">
    <source>
        <dbReference type="EMBL" id="ETX07689.1"/>
    </source>
</evidence>
<accession>W4MBF6</accession>
<evidence type="ECO:0008006" key="4">
    <source>
        <dbReference type="Google" id="ProtNLM"/>
    </source>
</evidence>
<sequence>MTRTYKLHRNVILLSTLFMLLLFVGHASAAFRHGIPADGNWRFKLDLDPFAEGSRFRYCEHNCGNADLRHGDFNDQASSFTICNRSGRLIGLRVRFWRHVGYNHLVFSDIIEVDDEACYVGNMPAAIDNDISSYQIRQLY</sequence>
<dbReference type="Proteomes" id="UP000019140">
    <property type="component" value="Unassembled WGS sequence"/>
</dbReference>
<keyword evidence="3" id="KW-1185">Reference proteome</keyword>
<evidence type="ECO:0000256" key="1">
    <source>
        <dbReference type="SAM" id="SignalP"/>
    </source>
</evidence>
<keyword evidence="1" id="KW-0732">Signal</keyword>
<name>W4MBF6_9BACT</name>
<dbReference type="HOGENOM" id="CLU_1831466_0_0_7"/>
<feature type="chain" id="PRO_5004846387" description="Beta/gamma crystallin 'Greek key' domain-containing protein" evidence="1">
    <location>
        <begin position="30"/>
        <end position="140"/>
    </location>
</feature>
<organism evidence="2 3">
    <name type="scientific">Candidatus Entotheonella gemina</name>
    <dbReference type="NCBI Taxonomy" id="1429439"/>
    <lineage>
        <taxon>Bacteria</taxon>
        <taxon>Pseudomonadati</taxon>
        <taxon>Nitrospinota/Tectimicrobiota group</taxon>
        <taxon>Candidatus Tectimicrobiota</taxon>
        <taxon>Candidatus Entotheonellia</taxon>
        <taxon>Candidatus Entotheonellales</taxon>
        <taxon>Candidatus Entotheonellaceae</taxon>
        <taxon>Candidatus Entotheonella</taxon>
    </lineage>
</organism>
<proteinExistence type="predicted"/>
<comment type="caution">
    <text evidence="2">The sequence shown here is derived from an EMBL/GenBank/DDBJ whole genome shotgun (WGS) entry which is preliminary data.</text>
</comment>
<gene>
    <name evidence="2" type="ORF">ETSY2_09780</name>
</gene>
<dbReference type="AlphaFoldDB" id="W4MBF6"/>
<reference evidence="2 3" key="1">
    <citation type="journal article" date="2014" name="Nature">
        <title>An environmental bacterial taxon with a large and distinct metabolic repertoire.</title>
        <authorList>
            <person name="Wilson M.C."/>
            <person name="Mori T."/>
            <person name="Ruckert C."/>
            <person name="Uria A.R."/>
            <person name="Helf M.J."/>
            <person name="Takada K."/>
            <person name="Gernert C."/>
            <person name="Steffens U.A."/>
            <person name="Heycke N."/>
            <person name="Schmitt S."/>
            <person name="Rinke C."/>
            <person name="Helfrich E.J."/>
            <person name="Brachmann A.O."/>
            <person name="Gurgui C."/>
            <person name="Wakimoto T."/>
            <person name="Kracht M."/>
            <person name="Crusemann M."/>
            <person name="Hentschel U."/>
            <person name="Abe I."/>
            <person name="Matsunaga S."/>
            <person name="Kalinowski J."/>
            <person name="Takeyama H."/>
            <person name="Piel J."/>
        </authorList>
    </citation>
    <scope>NUCLEOTIDE SEQUENCE [LARGE SCALE GENOMIC DNA]</scope>
    <source>
        <strain evidence="3">TSY2</strain>
    </source>
</reference>
<feature type="signal peptide" evidence="1">
    <location>
        <begin position="1"/>
        <end position="29"/>
    </location>
</feature>